<dbReference type="AlphaFoldDB" id="A0AAV1UH47"/>
<name>A0AAV1UH47_9STRA</name>
<organism evidence="1 2">
    <name type="scientific">Peronospora matthiolae</name>
    <dbReference type="NCBI Taxonomy" id="2874970"/>
    <lineage>
        <taxon>Eukaryota</taxon>
        <taxon>Sar</taxon>
        <taxon>Stramenopiles</taxon>
        <taxon>Oomycota</taxon>
        <taxon>Peronosporomycetes</taxon>
        <taxon>Peronosporales</taxon>
        <taxon>Peronosporaceae</taxon>
        <taxon>Peronospora</taxon>
    </lineage>
</organism>
<protein>
    <submittedName>
        <fullName evidence="1">Uncharacterized protein</fullName>
    </submittedName>
</protein>
<evidence type="ECO:0000313" key="2">
    <source>
        <dbReference type="Proteomes" id="UP001162060"/>
    </source>
</evidence>
<proteinExistence type="predicted"/>
<dbReference type="Proteomes" id="UP001162060">
    <property type="component" value="Unassembled WGS sequence"/>
</dbReference>
<dbReference type="PANTHER" id="PTHR11439">
    <property type="entry name" value="GAG-POL-RELATED RETROTRANSPOSON"/>
    <property type="match status" value="1"/>
</dbReference>
<sequence>MQSLDGSLVWFARYMRPDIALAAHKVTRQTHVPRVLDWSLAKRIACYLKGVATLNITMKPSRGDIAAPRLDAFSYADFAGDRADKKSVTGGMLLLNGMPVSWGARKQGCYRRWMRILWSPARLRGKCKRCERG</sequence>
<dbReference type="EMBL" id="CAKLBY020000193">
    <property type="protein sequence ID" value="CAK7933022.1"/>
    <property type="molecule type" value="Genomic_DNA"/>
</dbReference>
<reference evidence="1" key="1">
    <citation type="submission" date="2024-01" db="EMBL/GenBank/DDBJ databases">
        <authorList>
            <person name="Webb A."/>
        </authorList>
    </citation>
    <scope>NUCLEOTIDE SEQUENCE</scope>
    <source>
        <strain evidence="1">Pm1</strain>
    </source>
</reference>
<evidence type="ECO:0000313" key="1">
    <source>
        <dbReference type="EMBL" id="CAK7933022.1"/>
    </source>
</evidence>
<dbReference type="PANTHER" id="PTHR11439:SF440">
    <property type="entry name" value="INTEGRASE CATALYTIC DOMAIN-CONTAINING PROTEIN"/>
    <property type="match status" value="1"/>
</dbReference>
<comment type="caution">
    <text evidence="1">The sequence shown here is derived from an EMBL/GenBank/DDBJ whole genome shotgun (WGS) entry which is preliminary data.</text>
</comment>
<accession>A0AAV1UH47</accession>
<gene>
    <name evidence="1" type="ORF">PM001_LOCUS18172</name>
</gene>